<dbReference type="OrthoDB" id="717811at2"/>
<dbReference type="FunFam" id="1.10.10.60:FF:000284">
    <property type="entry name" value="Two-component system sensor histidine kinase/response regulator"/>
    <property type="match status" value="1"/>
</dbReference>
<reference evidence="8 9" key="1">
    <citation type="journal article" date="2015" name="Microbes Environ.">
        <title>Distribution and evolution of nitrogen fixation genes in the phylum bacteroidetes.</title>
        <authorList>
            <person name="Inoue J."/>
            <person name="Oshima K."/>
            <person name="Suda W."/>
            <person name="Sakamoto M."/>
            <person name="Iino T."/>
            <person name="Noda S."/>
            <person name="Hongoh Y."/>
            <person name="Hattori M."/>
            <person name="Ohkuma M."/>
        </authorList>
    </citation>
    <scope>NUCLEOTIDE SEQUENCE [LARGE SCALE GENOMIC DNA]</scope>
    <source>
        <strain evidence="8 9">JCM 15093</strain>
    </source>
</reference>
<dbReference type="InterPro" id="IPR018060">
    <property type="entry name" value="HTH_AraC"/>
</dbReference>
<dbReference type="PROSITE" id="PS50110">
    <property type="entry name" value="RESPONSE_REGULATORY"/>
    <property type="match status" value="1"/>
</dbReference>
<keyword evidence="2 8" id="KW-0238">DNA-binding</keyword>
<evidence type="ECO:0000259" key="7">
    <source>
        <dbReference type="PROSITE" id="PS50110"/>
    </source>
</evidence>
<comment type="caution">
    <text evidence="8">The sequence shown here is derived from an EMBL/GenBank/DDBJ whole genome shotgun (WGS) entry which is preliminary data.</text>
</comment>
<dbReference type="SUPFAM" id="SSF52172">
    <property type="entry name" value="CheY-like"/>
    <property type="match status" value="1"/>
</dbReference>
<evidence type="ECO:0000256" key="4">
    <source>
        <dbReference type="PROSITE-ProRule" id="PRU00169"/>
    </source>
</evidence>
<dbReference type="Pfam" id="PF12833">
    <property type="entry name" value="HTH_18"/>
    <property type="match status" value="1"/>
</dbReference>
<sequence length="402" mass="45407">MKRMTMLLLIFTAATKKTYAFTPDDAQIEYATGTILLFIVLIGICIYLMMRNSALKQELKRAEEQLQSFTDVVQNMRTPVELIRKPLEETLTNDTLTNEGVGNLNTAIRNANTIIRLINQITHTEVLPPTESSSLTLLTAEEVVVPTVTASRMLIFEPDAQAADFLVQHLSDQYQLEVVHNGLDAIDKVRELKPDLIIASMNLPGMGGDELCSKVKNNIETSHIPIVLLIELEDRKGLMKGLKTSADEYVIKPFNIDILKATLTNLLTNKALMRKRYADLDFNTSAECVNCSTDIDWKFIDGIKRHVEEHMANPSFNVDMLCTLLNMSRTSFYNKLKALTDQAPADYVRIIRLKRAAQLLKDQQHSITEVAELTGFSDAKYFREVFKKHFKVSPSKYGKGED</sequence>
<evidence type="ECO:0000256" key="5">
    <source>
        <dbReference type="SAM" id="Phobius"/>
    </source>
</evidence>
<evidence type="ECO:0000313" key="9">
    <source>
        <dbReference type="Proteomes" id="UP000027601"/>
    </source>
</evidence>
<evidence type="ECO:0000313" key="8">
    <source>
        <dbReference type="EMBL" id="GAK37435.1"/>
    </source>
</evidence>
<evidence type="ECO:0000256" key="1">
    <source>
        <dbReference type="ARBA" id="ARBA00023015"/>
    </source>
</evidence>
<evidence type="ECO:0000259" key="6">
    <source>
        <dbReference type="PROSITE" id="PS01124"/>
    </source>
</evidence>
<dbReference type="EMBL" id="BAJS01000020">
    <property type="protein sequence ID" value="GAK37435.1"/>
    <property type="molecule type" value="Genomic_DNA"/>
</dbReference>
<dbReference type="Gene3D" id="1.10.10.60">
    <property type="entry name" value="Homeodomain-like"/>
    <property type="match status" value="1"/>
</dbReference>
<evidence type="ECO:0000256" key="2">
    <source>
        <dbReference type="ARBA" id="ARBA00023125"/>
    </source>
</evidence>
<dbReference type="PANTHER" id="PTHR43280:SF2">
    <property type="entry name" value="HTH-TYPE TRANSCRIPTIONAL REGULATOR EXSA"/>
    <property type="match status" value="1"/>
</dbReference>
<dbReference type="InterPro" id="IPR020449">
    <property type="entry name" value="Tscrpt_reg_AraC-type_HTH"/>
</dbReference>
<proteinExistence type="predicted"/>
<dbReference type="PROSITE" id="PS00041">
    <property type="entry name" value="HTH_ARAC_FAMILY_1"/>
    <property type="match status" value="1"/>
</dbReference>
<dbReference type="PRINTS" id="PR00032">
    <property type="entry name" value="HTHARAC"/>
</dbReference>
<accession>A0A069D522</accession>
<protein>
    <submittedName>
        <fullName evidence="8">DNA-binding response regulator, AraC family</fullName>
    </submittedName>
</protein>
<dbReference type="AlphaFoldDB" id="A0A069D522"/>
<dbReference type="SMART" id="SM00448">
    <property type="entry name" value="REC"/>
    <property type="match status" value="1"/>
</dbReference>
<dbReference type="SMART" id="SM00342">
    <property type="entry name" value="HTH_ARAC"/>
    <property type="match status" value="1"/>
</dbReference>
<keyword evidence="5" id="KW-1133">Transmembrane helix</keyword>
<dbReference type="Gene3D" id="3.40.50.2300">
    <property type="match status" value="1"/>
</dbReference>
<dbReference type="InterPro" id="IPR009057">
    <property type="entry name" value="Homeodomain-like_sf"/>
</dbReference>
<keyword evidence="9" id="KW-1185">Reference proteome</keyword>
<dbReference type="InterPro" id="IPR011006">
    <property type="entry name" value="CheY-like_superfamily"/>
</dbReference>
<feature type="transmembrane region" description="Helical" evidence="5">
    <location>
        <begin position="30"/>
        <end position="50"/>
    </location>
</feature>
<evidence type="ECO:0000256" key="3">
    <source>
        <dbReference type="ARBA" id="ARBA00023163"/>
    </source>
</evidence>
<dbReference type="STRING" id="1121097.GCA_000428125_02797"/>
<feature type="domain" description="HTH araC/xylS-type" evidence="6">
    <location>
        <begin position="301"/>
        <end position="400"/>
    </location>
</feature>
<dbReference type="InterPro" id="IPR018062">
    <property type="entry name" value="HTH_AraC-typ_CS"/>
</dbReference>
<keyword evidence="5" id="KW-0812">Transmembrane</keyword>
<dbReference type="PROSITE" id="PS01124">
    <property type="entry name" value="HTH_ARAC_FAMILY_2"/>
    <property type="match status" value="1"/>
</dbReference>
<feature type="domain" description="Response regulatory" evidence="7">
    <location>
        <begin position="152"/>
        <end position="267"/>
    </location>
</feature>
<dbReference type="Proteomes" id="UP000027601">
    <property type="component" value="Unassembled WGS sequence"/>
</dbReference>
<dbReference type="GO" id="GO:0000160">
    <property type="term" value="P:phosphorelay signal transduction system"/>
    <property type="evidence" value="ECO:0007669"/>
    <property type="project" value="InterPro"/>
</dbReference>
<comment type="caution">
    <text evidence="4">Lacks conserved residue(s) required for the propagation of feature annotation.</text>
</comment>
<dbReference type="GO" id="GO:0043565">
    <property type="term" value="F:sequence-specific DNA binding"/>
    <property type="evidence" value="ECO:0007669"/>
    <property type="project" value="InterPro"/>
</dbReference>
<keyword evidence="1" id="KW-0805">Transcription regulation</keyword>
<dbReference type="eggNOG" id="COG0745">
    <property type="taxonomic scope" value="Bacteria"/>
</dbReference>
<keyword evidence="5" id="KW-0472">Membrane</keyword>
<dbReference type="InterPro" id="IPR001789">
    <property type="entry name" value="Sig_transdc_resp-reg_receiver"/>
</dbReference>
<dbReference type="GO" id="GO:0003700">
    <property type="term" value="F:DNA-binding transcription factor activity"/>
    <property type="evidence" value="ECO:0007669"/>
    <property type="project" value="InterPro"/>
</dbReference>
<dbReference type="SUPFAM" id="SSF46689">
    <property type="entry name" value="Homeodomain-like"/>
    <property type="match status" value="1"/>
</dbReference>
<dbReference type="eggNOG" id="COG2207">
    <property type="taxonomic scope" value="Bacteria"/>
</dbReference>
<dbReference type="Pfam" id="PF00072">
    <property type="entry name" value="Response_reg"/>
    <property type="match status" value="1"/>
</dbReference>
<gene>
    <name evidence="8" type="ORF">JCM15093_2686</name>
</gene>
<dbReference type="PANTHER" id="PTHR43280">
    <property type="entry name" value="ARAC-FAMILY TRANSCRIPTIONAL REGULATOR"/>
    <property type="match status" value="1"/>
</dbReference>
<name>A0A069D522_9BACE</name>
<keyword evidence="3" id="KW-0804">Transcription</keyword>
<organism evidence="8 9">
    <name type="scientific">Bacteroides graminisolvens DSM 19988 = JCM 15093</name>
    <dbReference type="NCBI Taxonomy" id="1121097"/>
    <lineage>
        <taxon>Bacteria</taxon>
        <taxon>Pseudomonadati</taxon>
        <taxon>Bacteroidota</taxon>
        <taxon>Bacteroidia</taxon>
        <taxon>Bacteroidales</taxon>
        <taxon>Bacteroidaceae</taxon>
        <taxon>Bacteroides</taxon>
    </lineage>
</organism>